<dbReference type="InterPro" id="IPR036390">
    <property type="entry name" value="WH_DNA-bd_sf"/>
</dbReference>
<dbReference type="Gene3D" id="1.10.10.10">
    <property type="entry name" value="Winged helix-like DNA-binding domain superfamily/Winged helix DNA-binding domain"/>
    <property type="match status" value="1"/>
</dbReference>
<dbReference type="SUPFAM" id="SSF53850">
    <property type="entry name" value="Periplasmic binding protein-like II"/>
    <property type="match status" value="1"/>
</dbReference>
<evidence type="ECO:0000256" key="4">
    <source>
        <dbReference type="ARBA" id="ARBA00023163"/>
    </source>
</evidence>
<sequence length="341" mass="37139">MALHNPTIKQLEAFCWSAKLGSFQAAAAHLCTSQSAVAKRVTELENLLGAQLIERSCRKPKLTAQGESLLIRAEDVLTANSKLLTSMSHIAAYQGKVKLGVSELVSLTWLPKLVQSIRADHVGALLEMEVNCGTSLLAGLREGMIDAAILPGAMFDREFESISIGHEEFCWLASPLLGVSDEMFSLQDLARYPVLIHTAQGVCGAQVNQQLAGIPSKNTMTANSMAVMVQLVLSGIGVSFLPLTYLKPYLDVGSLVRINTEAGVQRLPFYVVYRKHMAHPLVDSIVESAKRVCDFSFPPGPQTTLFSATRKRALLETAELHAAQPEDMLHRGDEATQTRLQ</sequence>
<accession>A0ABW9A327</accession>
<dbReference type="Pfam" id="PF03466">
    <property type="entry name" value="LysR_substrate"/>
    <property type="match status" value="1"/>
</dbReference>
<dbReference type="InterPro" id="IPR000847">
    <property type="entry name" value="LysR_HTH_N"/>
</dbReference>
<keyword evidence="4" id="KW-0804">Transcription</keyword>
<dbReference type="EMBL" id="JAQQFM010000001">
    <property type="protein sequence ID" value="MFL9923033.1"/>
    <property type="molecule type" value="Genomic_DNA"/>
</dbReference>
<evidence type="ECO:0000313" key="6">
    <source>
        <dbReference type="EMBL" id="MFL9923033.1"/>
    </source>
</evidence>
<comment type="similarity">
    <text evidence="1">Belongs to the LysR transcriptional regulatory family.</text>
</comment>
<dbReference type="PROSITE" id="PS50931">
    <property type="entry name" value="HTH_LYSR"/>
    <property type="match status" value="1"/>
</dbReference>
<dbReference type="SUPFAM" id="SSF46785">
    <property type="entry name" value="Winged helix' DNA-binding domain"/>
    <property type="match status" value="1"/>
</dbReference>
<comment type="caution">
    <text evidence="6">The sequence shown here is derived from an EMBL/GenBank/DDBJ whole genome shotgun (WGS) entry which is preliminary data.</text>
</comment>
<evidence type="ECO:0000256" key="2">
    <source>
        <dbReference type="ARBA" id="ARBA00023015"/>
    </source>
</evidence>
<dbReference type="Proteomes" id="UP001629246">
    <property type="component" value="Unassembled WGS sequence"/>
</dbReference>
<dbReference type="PANTHER" id="PTHR30126">
    <property type="entry name" value="HTH-TYPE TRANSCRIPTIONAL REGULATOR"/>
    <property type="match status" value="1"/>
</dbReference>
<keyword evidence="3" id="KW-0238">DNA-binding</keyword>
<dbReference type="InterPro" id="IPR005119">
    <property type="entry name" value="LysR_subst-bd"/>
</dbReference>
<protein>
    <submittedName>
        <fullName evidence="6">LysR family transcriptional regulator</fullName>
    </submittedName>
</protein>
<evidence type="ECO:0000256" key="1">
    <source>
        <dbReference type="ARBA" id="ARBA00009437"/>
    </source>
</evidence>
<name>A0ABW9A327_9BURK</name>
<evidence type="ECO:0000259" key="5">
    <source>
        <dbReference type="PROSITE" id="PS50931"/>
    </source>
</evidence>
<dbReference type="PRINTS" id="PR00039">
    <property type="entry name" value="HTHLYSR"/>
</dbReference>
<dbReference type="Pfam" id="PF00126">
    <property type="entry name" value="HTH_1"/>
    <property type="match status" value="1"/>
</dbReference>
<feature type="domain" description="HTH lysR-type" evidence="5">
    <location>
        <begin position="6"/>
        <end position="63"/>
    </location>
</feature>
<proteinExistence type="inferred from homology"/>
<dbReference type="PANTHER" id="PTHR30126:SF77">
    <property type="entry name" value="TRANSCRIPTIONAL REGULATORY PROTEIN"/>
    <property type="match status" value="1"/>
</dbReference>
<dbReference type="CDD" id="cd05466">
    <property type="entry name" value="PBP2_LTTR_substrate"/>
    <property type="match status" value="1"/>
</dbReference>
<evidence type="ECO:0000256" key="3">
    <source>
        <dbReference type="ARBA" id="ARBA00023125"/>
    </source>
</evidence>
<keyword evidence="7" id="KW-1185">Reference proteome</keyword>
<dbReference type="InterPro" id="IPR036388">
    <property type="entry name" value="WH-like_DNA-bd_sf"/>
</dbReference>
<keyword evidence="2" id="KW-0805">Transcription regulation</keyword>
<dbReference type="Gene3D" id="3.40.190.10">
    <property type="entry name" value="Periplasmic binding protein-like II"/>
    <property type="match status" value="2"/>
</dbReference>
<organism evidence="6 7">
    <name type="scientific">Herbaspirillum lusitanum</name>
    <dbReference type="NCBI Taxonomy" id="213312"/>
    <lineage>
        <taxon>Bacteria</taxon>
        <taxon>Pseudomonadati</taxon>
        <taxon>Pseudomonadota</taxon>
        <taxon>Betaproteobacteria</taxon>
        <taxon>Burkholderiales</taxon>
        <taxon>Oxalobacteraceae</taxon>
        <taxon>Herbaspirillum</taxon>
    </lineage>
</organism>
<gene>
    <name evidence="6" type="ORF">PQR62_02060</name>
</gene>
<evidence type="ECO:0000313" key="7">
    <source>
        <dbReference type="Proteomes" id="UP001629246"/>
    </source>
</evidence>
<reference evidence="6 7" key="1">
    <citation type="journal article" date="2024" name="Chem. Sci.">
        <title>Discovery of megapolipeptins by genome mining of a Burkholderiales bacteria collection.</title>
        <authorList>
            <person name="Paulo B.S."/>
            <person name="Recchia M.J.J."/>
            <person name="Lee S."/>
            <person name="Fergusson C.H."/>
            <person name="Romanowski S.B."/>
            <person name="Hernandez A."/>
            <person name="Krull N."/>
            <person name="Liu D.Y."/>
            <person name="Cavanagh H."/>
            <person name="Bos A."/>
            <person name="Gray C.A."/>
            <person name="Murphy B.T."/>
            <person name="Linington R.G."/>
            <person name="Eustaquio A.S."/>
        </authorList>
    </citation>
    <scope>NUCLEOTIDE SEQUENCE [LARGE SCALE GENOMIC DNA]</scope>
    <source>
        <strain evidence="6 7">RL21-008-BIB-A</strain>
    </source>
</reference>
<dbReference type="RefSeq" id="WP_408154268.1">
    <property type="nucleotide sequence ID" value="NZ_JAQQFM010000001.1"/>
</dbReference>